<dbReference type="InterPro" id="IPR042094">
    <property type="entry name" value="T2SS_GspF_sf"/>
</dbReference>
<protein>
    <submittedName>
        <fullName evidence="9">Putative type II secretion system protein F (GspF)</fullName>
    </submittedName>
</protein>
<keyword evidence="3" id="KW-1003">Cell membrane</keyword>
<dbReference type="EMBL" id="LN899819">
    <property type="protein sequence ID" value="CUV15321.1"/>
    <property type="molecule type" value="Genomic_DNA"/>
</dbReference>
<evidence type="ECO:0000259" key="8">
    <source>
        <dbReference type="Pfam" id="PF00482"/>
    </source>
</evidence>
<evidence type="ECO:0000256" key="7">
    <source>
        <dbReference type="SAM" id="Phobius"/>
    </source>
</evidence>
<feature type="domain" description="Type II secretion system protein GspF" evidence="8">
    <location>
        <begin position="268"/>
        <end position="389"/>
    </location>
</feature>
<dbReference type="InterPro" id="IPR003004">
    <property type="entry name" value="GspF/PilC"/>
</dbReference>
<evidence type="ECO:0000256" key="5">
    <source>
        <dbReference type="ARBA" id="ARBA00022989"/>
    </source>
</evidence>
<keyword evidence="5 7" id="KW-1133">Transmembrane helix</keyword>
<comment type="subcellular location">
    <subcellularLocation>
        <location evidence="1">Cell membrane</location>
        <topology evidence="1">Multi-pass membrane protein</topology>
    </subcellularLocation>
</comment>
<accession>A0A0S4TZ65</accession>
<evidence type="ECO:0000256" key="2">
    <source>
        <dbReference type="ARBA" id="ARBA00005745"/>
    </source>
</evidence>
<feature type="transmembrane region" description="Helical" evidence="7">
    <location>
        <begin position="218"/>
        <end position="237"/>
    </location>
</feature>
<dbReference type="Pfam" id="PF00482">
    <property type="entry name" value="T2SSF"/>
    <property type="match status" value="2"/>
</dbReference>
<reference evidence="9" key="1">
    <citation type="submission" date="2015-10" db="EMBL/GenBank/DDBJ databases">
        <authorList>
            <person name="Gilbert D.G."/>
        </authorList>
    </citation>
    <scope>NUCLEOTIDE SEQUENCE</scope>
    <source>
        <strain evidence="9">Phyl III-seqv23</strain>
    </source>
</reference>
<evidence type="ECO:0000256" key="4">
    <source>
        <dbReference type="ARBA" id="ARBA00022692"/>
    </source>
</evidence>
<dbReference type="AlphaFoldDB" id="A0A0S4TZ65"/>
<gene>
    <name evidence="9" type="ORF">RUN39_v1_1270005</name>
</gene>
<dbReference type="InterPro" id="IPR018076">
    <property type="entry name" value="T2SS_GspF_dom"/>
</dbReference>
<feature type="transmembrane region" description="Helical" evidence="7">
    <location>
        <begin position="370"/>
        <end position="390"/>
    </location>
</feature>
<feature type="domain" description="Type II secretion system protein GspF" evidence="8">
    <location>
        <begin position="68"/>
        <end position="187"/>
    </location>
</feature>
<name>A0A0S4TZ65_RALSL</name>
<evidence type="ECO:0000256" key="3">
    <source>
        <dbReference type="ARBA" id="ARBA00022475"/>
    </source>
</evidence>
<keyword evidence="4 7" id="KW-0812">Transmembrane</keyword>
<sequence length="397" mass="43308">MRFKVSTFHPDTARMATRTVTADDRAAAQALLQAEGAMVLSVEPIENRLARSLQNRRRKVDAGLVCIELGGLLRAGLTVSEALDSLAHRDDHPNVGVYRQLYDGLLSGLPLSESMKQVEGVFPGILVAAIQANERSGRIPDALDEYAKYAQAQEALRKKVVSAAVYPATVIGFGLLVVLFLLAYVIPRFAMVYDGTAMQMSGPTRILLAVGHFIHERGWGLLVGIVLLGVIVADQFARRNAAQRLLNAIGGLWPFKKLGERFQQARICASLAMLTRGGYDFPEAMRLASPLAISAATRVQLDAARERILEGVLVSQALMQTDFSDGFAVRILQAGERVGDLAGSFEMLAQTYRRELETMLERTMRLVEPILLMTVASLIGAIVVLMYLPIFDLAGAI</sequence>
<dbReference type="Gene3D" id="1.20.81.30">
    <property type="entry name" value="Type II secretion system (T2SS), domain F"/>
    <property type="match status" value="2"/>
</dbReference>
<dbReference type="PANTHER" id="PTHR30012:SF0">
    <property type="entry name" value="TYPE II SECRETION SYSTEM PROTEIN F-RELATED"/>
    <property type="match status" value="1"/>
</dbReference>
<feature type="transmembrane region" description="Helical" evidence="7">
    <location>
        <begin position="163"/>
        <end position="186"/>
    </location>
</feature>
<proteinExistence type="inferred from homology"/>
<evidence type="ECO:0000256" key="1">
    <source>
        <dbReference type="ARBA" id="ARBA00004651"/>
    </source>
</evidence>
<keyword evidence="6 7" id="KW-0472">Membrane</keyword>
<dbReference type="PATRIC" id="fig|305.106.peg.3772"/>
<evidence type="ECO:0000256" key="6">
    <source>
        <dbReference type="ARBA" id="ARBA00023136"/>
    </source>
</evidence>
<dbReference type="PRINTS" id="PR00812">
    <property type="entry name" value="BCTERIALGSPF"/>
</dbReference>
<dbReference type="GO" id="GO:0005886">
    <property type="term" value="C:plasma membrane"/>
    <property type="evidence" value="ECO:0007669"/>
    <property type="project" value="UniProtKB-SubCell"/>
</dbReference>
<dbReference type="PANTHER" id="PTHR30012">
    <property type="entry name" value="GENERAL SECRETION PATHWAY PROTEIN"/>
    <property type="match status" value="1"/>
</dbReference>
<evidence type="ECO:0000313" key="9">
    <source>
        <dbReference type="EMBL" id="CUV15321.1"/>
    </source>
</evidence>
<comment type="similarity">
    <text evidence="2">Belongs to the GSP F family.</text>
</comment>
<organism evidence="9">
    <name type="scientific">Ralstonia solanacearum</name>
    <name type="common">Pseudomonas solanacearum</name>
    <dbReference type="NCBI Taxonomy" id="305"/>
    <lineage>
        <taxon>Bacteria</taxon>
        <taxon>Pseudomonadati</taxon>
        <taxon>Pseudomonadota</taxon>
        <taxon>Betaproteobacteria</taxon>
        <taxon>Burkholderiales</taxon>
        <taxon>Burkholderiaceae</taxon>
        <taxon>Ralstonia</taxon>
        <taxon>Ralstonia solanacearum species complex</taxon>
    </lineage>
</organism>